<comment type="caution">
    <text evidence="5">The sequence shown here is derived from an EMBL/GenBank/DDBJ whole genome shotgun (WGS) entry which is preliminary data.</text>
</comment>
<comment type="similarity">
    <text evidence="1">Belongs to the 5-formyltetrahydrofolate cyclo-ligase family.</text>
</comment>
<feature type="binding site" evidence="4">
    <location>
        <begin position="186"/>
        <end position="194"/>
    </location>
    <ligand>
        <name>ATP</name>
        <dbReference type="ChEBI" id="CHEBI:30616"/>
    </ligand>
</feature>
<sequence length="235" mass="25314">MPFRRPLAAILADMNRPAETSDAATRKKAGARARALALRDAIPPDERARRSEELCTRLTTCCAQALRPGALVAVYCAMGSEPDLATFVHEALERGCRVCVPCMMRAAEAAGAPDPTRPSATSARVRMTFFEVDRATFDAREAAFIAAPAKAIASCDPALAPLRAVDPCDIDVMAVPLVAFDDNGCRLGYGGGNYDRFLGNLRDDAIVMGIAFAEQRFDNLPVEAHDVPLPRIEFC</sequence>
<dbReference type="RefSeq" id="WP_103264405.1">
    <property type="nucleotide sequence ID" value="NZ_DBFOQL010000009.1"/>
</dbReference>
<name>A0A2K2UDC8_9ACTN</name>
<keyword evidence="2 4" id="KW-0547">Nucleotide-binding</keyword>
<dbReference type="PANTHER" id="PTHR23407:SF1">
    <property type="entry name" value="5-FORMYLTETRAHYDROFOLATE CYCLO-LIGASE"/>
    <property type="match status" value="1"/>
</dbReference>
<proteinExistence type="inferred from homology"/>
<evidence type="ECO:0000256" key="3">
    <source>
        <dbReference type="ARBA" id="ARBA00022840"/>
    </source>
</evidence>
<keyword evidence="6" id="KW-1185">Reference proteome</keyword>
<evidence type="ECO:0000313" key="5">
    <source>
        <dbReference type="EMBL" id="PNV68337.1"/>
    </source>
</evidence>
<evidence type="ECO:0000256" key="2">
    <source>
        <dbReference type="ARBA" id="ARBA00022741"/>
    </source>
</evidence>
<evidence type="ECO:0000256" key="4">
    <source>
        <dbReference type="PIRSR" id="PIRSR006806-1"/>
    </source>
</evidence>
<dbReference type="GO" id="GO:0005524">
    <property type="term" value="F:ATP binding"/>
    <property type="evidence" value="ECO:0007669"/>
    <property type="project" value="UniProtKB-KW"/>
</dbReference>
<dbReference type="GO" id="GO:0009396">
    <property type="term" value="P:folic acid-containing compound biosynthetic process"/>
    <property type="evidence" value="ECO:0007669"/>
    <property type="project" value="TreeGrafter"/>
</dbReference>
<organism evidence="5 6">
    <name type="scientific">Enteroscipio rubneri</name>
    <dbReference type="NCBI Taxonomy" id="2070686"/>
    <lineage>
        <taxon>Bacteria</taxon>
        <taxon>Bacillati</taxon>
        <taxon>Actinomycetota</taxon>
        <taxon>Coriobacteriia</taxon>
        <taxon>Eggerthellales</taxon>
        <taxon>Eggerthellaceae</taxon>
        <taxon>Enteroscipio</taxon>
    </lineage>
</organism>
<dbReference type="AlphaFoldDB" id="A0A2K2UDC8"/>
<gene>
    <name evidence="5" type="ORF">C2L71_03525</name>
</gene>
<evidence type="ECO:0000256" key="1">
    <source>
        <dbReference type="ARBA" id="ARBA00010638"/>
    </source>
</evidence>
<reference evidence="6" key="1">
    <citation type="submission" date="2018-01" db="EMBL/GenBank/DDBJ databases">
        <title>Rubneribacter badeniensis gen. nov., sp. nov., and Colonibacter rubneri, gen. nov., sp. nov., WGS of new members of the Eggerthellaceae.</title>
        <authorList>
            <person name="Danylec N."/>
            <person name="Stoll D.A."/>
            <person name="Doetsch A."/>
            <person name="Kulling S.E."/>
            <person name="Huch M."/>
        </authorList>
    </citation>
    <scope>NUCLEOTIDE SEQUENCE [LARGE SCALE GENOMIC DNA]</scope>
    <source>
        <strain evidence="6">ResAG-96</strain>
    </source>
</reference>
<dbReference type="PIRSF" id="PIRSF006806">
    <property type="entry name" value="FTHF_cligase"/>
    <property type="match status" value="1"/>
</dbReference>
<dbReference type="InterPro" id="IPR037171">
    <property type="entry name" value="NagB/RpiA_transferase-like"/>
</dbReference>
<dbReference type="Proteomes" id="UP000236197">
    <property type="component" value="Unassembled WGS sequence"/>
</dbReference>
<dbReference type="Pfam" id="PF01812">
    <property type="entry name" value="5-FTHF_cyc-lig"/>
    <property type="match status" value="1"/>
</dbReference>
<accession>A0A2K2UDC8</accession>
<feature type="binding site" evidence="4">
    <location>
        <position position="81"/>
    </location>
    <ligand>
        <name>substrate</name>
    </ligand>
</feature>
<protein>
    <recommendedName>
        <fullName evidence="7">5-formyltetrahydrofolate cyclo-ligase</fullName>
    </recommendedName>
</protein>
<dbReference type="InterPro" id="IPR024185">
    <property type="entry name" value="FTHF_cligase-like_sf"/>
</dbReference>
<dbReference type="OrthoDB" id="3242798at2"/>
<dbReference type="PANTHER" id="PTHR23407">
    <property type="entry name" value="ATPASE INHIBITOR/5-FORMYLTETRAHYDROFOLATE CYCLO-LIGASE"/>
    <property type="match status" value="1"/>
</dbReference>
<evidence type="ECO:0000313" key="6">
    <source>
        <dbReference type="Proteomes" id="UP000236197"/>
    </source>
</evidence>
<dbReference type="Gene3D" id="3.40.50.10420">
    <property type="entry name" value="NagB/RpiA/CoA transferase-like"/>
    <property type="match status" value="1"/>
</dbReference>
<dbReference type="GO" id="GO:0030272">
    <property type="term" value="F:5-formyltetrahydrofolate cyclo-ligase activity"/>
    <property type="evidence" value="ECO:0007669"/>
    <property type="project" value="TreeGrafter"/>
</dbReference>
<feature type="binding site" evidence="4">
    <location>
        <begin position="28"/>
        <end position="32"/>
    </location>
    <ligand>
        <name>ATP</name>
        <dbReference type="ChEBI" id="CHEBI:30616"/>
    </ligand>
</feature>
<keyword evidence="3 4" id="KW-0067">ATP-binding</keyword>
<dbReference type="EMBL" id="PPEK01000002">
    <property type="protein sequence ID" value="PNV68337.1"/>
    <property type="molecule type" value="Genomic_DNA"/>
</dbReference>
<evidence type="ECO:0008006" key="7">
    <source>
        <dbReference type="Google" id="ProtNLM"/>
    </source>
</evidence>
<dbReference type="InterPro" id="IPR002698">
    <property type="entry name" value="FTHF_cligase"/>
</dbReference>
<dbReference type="SUPFAM" id="SSF100950">
    <property type="entry name" value="NagB/RpiA/CoA transferase-like"/>
    <property type="match status" value="1"/>
</dbReference>
<dbReference type="GO" id="GO:0035999">
    <property type="term" value="P:tetrahydrofolate interconversion"/>
    <property type="evidence" value="ECO:0007669"/>
    <property type="project" value="TreeGrafter"/>
</dbReference>